<keyword evidence="2" id="KW-1133">Transmembrane helix</keyword>
<reference evidence="4 5" key="1">
    <citation type="submission" date="2019-02" db="EMBL/GenBank/DDBJ databases">
        <title>Deep-cultivation of Planctomycetes and their phenomic and genomic characterization uncovers novel biology.</title>
        <authorList>
            <person name="Wiegand S."/>
            <person name="Jogler M."/>
            <person name="Boedeker C."/>
            <person name="Pinto D."/>
            <person name="Vollmers J."/>
            <person name="Rivas-Marin E."/>
            <person name="Kohn T."/>
            <person name="Peeters S.H."/>
            <person name="Heuer A."/>
            <person name="Rast P."/>
            <person name="Oberbeckmann S."/>
            <person name="Bunk B."/>
            <person name="Jeske O."/>
            <person name="Meyerdierks A."/>
            <person name="Storesund J.E."/>
            <person name="Kallscheuer N."/>
            <person name="Luecker S."/>
            <person name="Lage O.M."/>
            <person name="Pohl T."/>
            <person name="Merkel B.J."/>
            <person name="Hornburger P."/>
            <person name="Mueller R.-W."/>
            <person name="Bruemmer F."/>
            <person name="Labrenz M."/>
            <person name="Spormann A.M."/>
            <person name="Op den Camp H."/>
            <person name="Overmann J."/>
            <person name="Amann R."/>
            <person name="Jetten M.S.M."/>
            <person name="Mascher T."/>
            <person name="Medema M.H."/>
            <person name="Devos D.P."/>
            <person name="Kaster A.-K."/>
            <person name="Ovreas L."/>
            <person name="Rohde M."/>
            <person name="Galperin M.Y."/>
            <person name="Jogler C."/>
        </authorList>
    </citation>
    <scope>NUCLEOTIDE SEQUENCE [LARGE SCALE GENOMIC DNA]</scope>
    <source>
        <strain evidence="4 5">Mal52</strain>
    </source>
</reference>
<protein>
    <submittedName>
        <fullName evidence="4">Putative major pilin subunit</fullName>
    </submittedName>
</protein>
<dbReference type="Proteomes" id="UP000319383">
    <property type="component" value="Chromosome"/>
</dbReference>
<feature type="domain" description="DUF1559" evidence="3">
    <location>
        <begin position="46"/>
        <end position="340"/>
    </location>
</feature>
<feature type="region of interest" description="Disordered" evidence="1">
    <location>
        <begin position="277"/>
        <end position="302"/>
    </location>
</feature>
<keyword evidence="2" id="KW-0472">Membrane</keyword>
<dbReference type="InterPro" id="IPR011453">
    <property type="entry name" value="DUF1559"/>
</dbReference>
<dbReference type="PANTHER" id="PTHR30093:SF2">
    <property type="entry name" value="TYPE II SECRETION SYSTEM PROTEIN H"/>
    <property type="match status" value="1"/>
</dbReference>
<feature type="transmembrane region" description="Helical" evidence="2">
    <location>
        <begin position="21"/>
        <end position="45"/>
    </location>
</feature>
<keyword evidence="2" id="KW-0812">Transmembrane</keyword>
<dbReference type="NCBIfam" id="TIGR02532">
    <property type="entry name" value="IV_pilin_GFxxxE"/>
    <property type="match status" value="1"/>
</dbReference>
<gene>
    <name evidence="4" type="ORF">Mal52_45570</name>
</gene>
<dbReference type="KEGG" id="sdyn:Mal52_45570"/>
<dbReference type="EMBL" id="CP036276">
    <property type="protein sequence ID" value="QDU46060.1"/>
    <property type="molecule type" value="Genomic_DNA"/>
</dbReference>
<sequence length="359" mass="40490">MMMNRQRVRKFCLRRRTIREGFTLVELLVVIAIIALLIALLMPAVQKVRESARRTQCLNHLHQIGLASHNYLSTYNVFPPGWIQGDYFEEYQNPATPASYGIVAGFTGAHPTGEVDLDLPTGSNKWSVSYMWGWHAFLLSEMDQGTVNIKFNEPKSTNYNLQGIQMVIPTYVCPSATLPDKRAGDLGYATYRGCMGNTADNGMMNMNSTYSDRDCTDGTTMTVLFGESRFGFWGDALSCCARVPREDDTYNENDPLRNGRDQKLWDWYSAPFQAGWEMDDVPDVDDDGDDSDDVDDEENHPIPDRNAVFTYFGFGSFHGDAVNFFFVDGSARPLNKTMDKSILNALATRNGQERVAEEF</sequence>
<keyword evidence="5" id="KW-1185">Reference proteome</keyword>
<dbReference type="PANTHER" id="PTHR30093">
    <property type="entry name" value="GENERAL SECRETION PATHWAY PROTEIN G"/>
    <property type="match status" value="1"/>
</dbReference>
<dbReference type="InterPro" id="IPR045584">
    <property type="entry name" value="Pilin-like"/>
</dbReference>
<dbReference type="Pfam" id="PF07963">
    <property type="entry name" value="N_methyl"/>
    <property type="match status" value="1"/>
</dbReference>
<dbReference type="PROSITE" id="PS00409">
    <property type="entry name" value="PROKAR_NTER_METHYL"/>
    <property type="match status" value="1"/>
</dbReference>
<evidence type="ECO:0000256" key="1">
    <source>
        <dbReference type="SAM" id="MobiDB-lite"/>
    </source>
</evidence>
<evidence type="ECO:0000256" key="2">
    <source>
        <dbReference type="SAM" id="Phobius"/>
    </source>
</evidence>
<evidence type="ECO:0000313" key="4">
    <source>
        <dbReference type="EMBL" id="QDU46060.1"/>
    </source>
</evidence>
<dbReference type="SUPFAM" id="SSF54523">
    <property type="entry name" value="Pili subunits"/>
    <property type="match status" value="1"/>
</dbReference>
<dbReference type="InterPro" id="IPR012902">
    <property type="entry name" value="N_methyl_site"/>
</dbReference>
<feature type="compositionally biased region" description="Acidic residues" evidence="1">
    <location>
        <begin position="277"/>
        <end position="298"/>
    </location>
</feature>
<evidence type="ECO:0000259" key="3">
    <source>
        <dbReference type="Pfam" id="PF07596"/>
    </source>
</evidence>
<dbReference type="AlphaFoldDB" id="A0A517ZUC9"/>
<dbReference type="Pfam" id="PF07596">
    <property type="entry name" value="SBP_bac_10"/>
    <property type="match status" value="1"/>
</dbReference>
<dbReference type="Gene3D" id="3.30.700.10">
    <property type="entry name" value="Glycoprotein, Type 4 Pilin"/>
    <property type="match status" value="1"/>
</dbReference>
<accession>A0A517ZUC9</accession>
<proteinExistence type="predicted"/>
<name>A0A517ZUC9_9PLAN</name>
<organism evidence="4 5">
    <name type="scientific">Symmachiella dynata</name>
    <dbReference type="NCBI Taxonomy" id="2527995"/>
    <lineage>
        <taxon>Bacteria</taxon>
        <taxon>Pseudomonadati</taxon>
        <taxon>Planctomycetota</taxon>
        <taxon>Planctomycetia</taxon>
        <taxon>Planctomycetales</taxon>
        <taxon>Planctomycetaceae</taxon>
        <taxon>Symmachiella</taxon>
    </lineage>
</organism>
<evidence type="ECO:0000313" key="5">
    <source>
        <dbReference type="Proteomes" id="UP000319383"/>
    </source>
</evidence>
<dbReference type="RefSeq" id="WP_145378586.1">
    <property type="nucleotide sequence ID" value="NZ_CP036276.1"/>
</dbReference>